<evidence type="ECO:0000256" key="4">
    <source>
        <dbReference type="ARBA" id="ARBA00022519"/>
    </source>
</evidence>
<evidence type="ECO:0000256" key="2">
    <source>
        <dbReference type="ARBA" id="ARBA00022448"/>
    </source>
</evidence>
<evidence type="ECO:0000256" key="5">
    <source>
        <dbReference type="ARBA" id="ARBA00022692"/>
    </source>
</evidence>
<evidence type="ECO:0000259" key="10">
    <source>
        <dbReference type="Pfam" id="PF04290"/>
    </source>
</evidence>
<feature type="transmembrane region" description="Helical" evidence="9">
    <location>
        <begin position="103"/>
        <end position="128"/>
    </location>
</feature>
<feature type="domain" description="Tripartite ATP-independent periplasmic transporters DctQ component" evidence="10">
    <location>
        <begin position="41"/>
        <end position="178"/>
    </location>
</feature>
<feature type="transmembrane region" description="Helical" evidence="9">
    <location>
        <begin position="65"/>
        <end position="82"/>
    </location>
</feature>
<dbReference type="EMBL" id="JAZHFV010000001">
    <property type="protein sequence ID" value="MEX4006265.1"/>
    <property type="molecule type" value="Genomic_DNA"/>
</dbReference>
<dbReference type="PANTHER" id="PTHR35011">
    <property type="entry name" value="2,3-DIKETO-L-GULONATE TRAP TRANSPORTER SMALL PERMEASE PROTEIN YIAM"/>
    <property type="match status" value="1"/>
</dbReference>
<comment type="similarity">
    <text evidence="8 9">Belongs to the TRAP transporter small permease family.</text>
</comment>
<comment type="caution">
    <text evidence="11">The sequence shown here is derived from an EMBL/GenBank/DDBJ whole genome shotgun (WGS) entry which is preliminary data.</text>
</comment>
<evidence type="ECO:0000256" key="3">
    <source>
        <dbReference type="ARBA" id="ARBA00022475"/>
    </source>
</evidence>
<keyword evidence="3" id="KW-1003">Cell membrane</keyword>
<comment type="subunit">
    <text evidence="9">The complex comprises the extracytoplasmic solute receptor protein and the two transmembrane proteins.</text>
</comment>
<dbReference type="Proteomes" id="UP001559025">
    <property type="component" value="Unassembled WGS sequence"/>
</dbReference>
<evidence type="ECO:0000256" key="9">
    <source>
        <dbReference type="RuleBase" id="RU369079"/>
    </source>
</evidence>
<organism evidence="11 12">
    <name type="scientific">Neoaquamicrobium sediminum</name>
    <dbReference type="NCBI Taxonomy" id="1849104"/>
    <lineage>
        <taxon>Bacteria</taxon>
        <taxon>Pseudomonadati</taxon>
        <taxon>Pseudomonadota</taxon>
        <taxon>Alphaproteobacteria</taxon>
        <taxon>Hyphomicrobiales</taxon>
        <taxon>Phyllobacteriaceae</taxon>
        <taxon>Neoaquamicrobium</taxon>
    </lineage>
</organism>
<keyword evidence="2 9" id="KW-0813">Transport</keyword>
<evidence type="ECO:0000256" key="8">
    <source>
        <dbReference type="ARBA" id="ARBA00038436"/>
    </source>
</evidence>
<comment type="caution">
    <text evidence="9">Lacks conserved residue(s) required for the propagation of feature annotation.</text>
</comment>
<keyword evidence="12" id="KW-1185">Reference proteome</keyword>
<reference evidence="11 12" key="1">
    <citation type="submission" date="2024-01" db="EMBL/GenBank/DDBJ databases">
        <title>New evidence supports the origin of RcGTA from prophage.</title>
        <authorList>
            <person name="Xu Y."/>
            <person name="Liu B."/>
            <person name="Chen F."/>
        </authorList>
    </citation>
    <scope>NUCLEOTIDE SEQUENCE [LARGE SCALE GENOMIC DNA]</scope>
    <source>
        <strain evidence="11 12">CBW1107-2</strain>
    </source>
</reference>
<dbReference type="InterPro" id="IPR055348">
    <property type="entry name" value="DctQ"/>
</dbReference>
<evidence type="ECO:0000256" key="1">
    <source>
        <dbReference type="ARBA" id="ARBA00004429"/>
    </source>
</evidence>
<evidence type="ECO:0000256" key="7">
    <source>
        <dbReference type="ARBA" id="ARBA00023136"/>
    </source>
</evidence>
<keyword evidence="6 9" id="KW-1133">Transmembrane helix</keyword>
<protein>
    <recommendedName>
        <fullName evidence="9">TRAP transporter small permease protein</fullName>
    </recommendedName>
</protein>
<keyword evidence="5 9" id="KW-0812">Transmembrane</keyword>
<accession>A0ABV3WNM5</accession>
<gene>
    <name evidence="11" type="ORF">V1479_03050</name>
</gene>
<keyword evidence="7 9" id="KW-0472">Membrane</keyword>
<comment type="function">
    <text evidence="9">Part of the tripartite ATP-independent periplasmic (TRAP) transport system.</text>
</comment>
<evidence type="ECO:0000313" key="12">
    <source>
        <dbReference type="Proteomes" id="UP001559025"/>
    </source>
</evidence>
<feature type="transmembrane region" description="Helical" evidence="9">
    <location>
        <begin position="26"/>
        <end position="45"/>
    </location>
</feature>
<keyword evidence="4 9" id="KW-0997">Cell inner membrane</keyword>
<dbReference type="RefSeq" id="WP_368801609.1">
    <property type="nucleotide sequence ID" value="NZ_JAZHFV010000001.1"/>
</dbReference>
<proteinExistence type="inferred from homology"/>
<dbReference type="InterPro" id="IPR007387">
    <property type="entry name" value="TRAP_DctQ"/>
</dbReference>
<dbReference type="Pfam" id="PF04290">
    <property type="entry name" value="DctQ"/>
    <property type="match status" value="1"/>
</dbReference>
<evidence type="ECO:0000313" key="11">
    <source>
        <dbReference type="EMBL" id="MEX4006265.1"/>
    </source>
</evidence>
<name>A0ABV3WNM5_9HYPH</name>
<sequence length="190" mass="20626">MSKDLFAEDPSATGSPLRRTSPLGRVTEAFSAVGTLMIVGIMVLINSDVAMRYLFNQPIPGVAEIVSASIVTIIFLQLPDCIRSDRMIRSDMWIERLTRQRPGVAFAMETLFNAAGTLMLALLVYYVYPKVARAYTAGHTIGVYGVFLAPVWPFYAGVLFGAALATVEYAVKTIHCMRRLISGLVSGGAA</sequence>
<evidence type="ECO:0000256" key="6">
    <source>
        <dbReference type="ARBA" id="ARBA00022989"/>
    </source>
</evidence>
<comment type="subcellular location">
    <subcellularLocation>
        <location evidence="1 9">Cell inner membrane</location>
        <topology evidence="1 9">Multi-pass membrane protein</topology>
    </subcellularLocation>
</comment>